<protein>
    <submittedName>
        <fullName evidence="2">Uncharacterized protein</fullName>
    </submittedName>
</protein>
<feature type="compositionally biased region" description="Basic and acidic residues" evidence="1">
    <location>
        <begin position="290"/>
        <end position="303"/>
    </location>
</feature>
<name>A0A9P9IJ37_9PLEO</name>
<feature type="compositionally biased region" description="Basic residues" evidence="1">
    <location>
        <begin position="312"/>
        <end position="321"/>
    </location>
</feature>
<proteinExistence type="predicted"/>
<feature type="region of interest" description="Disordered" evidence="1">
    <location>
        <begin position="289"/>
        <end position="321"/>
    </location>
</feature>
<gene>
    <name evidence="2" type="ORF">B0J11DRAFT_615521</name>
</gene>
<reference evidence="2" key="1">
    <citation type="journal article" date="2021" name="Nat. Commun.">
        <title>Genetic determinants of endophytism in the Arabidopsis root mycobiome.</title>
        <authorList>
            <person name="Mesny F."/>
            <person name="Miyauchi S."/>
            <person name="Thiergart T."/>
            <person name="Pickel B."/>
            <person name="Atanasova L."/>
            <person name="Karlsson M."/>
            <person name="Huettel B."/>
            <person name="Barry K.W."/>
            <person name="Haridas S."/>
            <person name="Chen C."/>
            <person name="Bauer D."/>
            <person name="Andreopoulos W."/>
            <person name="Pangilinan J."/>
            <person name="LaButti K."/>
            <person name="Riley R."/>
            <person name="Lipzen A."/>
            <person name="Clum A."/>
            <person name="Drula E."/>
            <person name="Henrissat B."/>
            <person name="Kohler A."/>
            <person name="Grigoriev I.V."/>
            <person name="Martin F.M."/>
            <person name="Hacquard S."/>
        </authorList>
    </citation>
    <scope>NUCLEOTIDE SEQUENCE</scope>
    <source>
        <strain evidence="2">MPI-CAGE-CH-0243</strain>
    </source>
</reference>
<comment type="caution">
    <text evidence="2">The sequence shown here is derived from an EMBL/GenBank/DDBJ whole genome shotgun (WGS) entry which is preliminary data.</text>
</comment>
<evidence type="ECO:0000313" key="2">
    <source>
        <dbReference type="EMBL" id="KAH7124023.1"/>
    </source>
</evidence>
<evidence type="ECO:0000256" key="1">
    <source>
        <dbReference type="SAM" id="MobiDB-lite"/>
    </source>
</evidence>
<accession>A0A9P9IJ37</accession>
<dbReference type="AlphaFoldDB" id="A0A9P9IJ37"/>
<organism evidence="2 3">
    <name type="scientific">Dendryphion nanum</name>
    <dbReference type="NCBI Taxonomy" id="256645"/>
    <lineage>
        <taxon>Eukaryota</taxon>
        <taxon>Fungi</taxon>
        <taxon>Dikarya</taxon>
        <taxon>Ascomycota</taxon>
        <taxon>Pezizomycotina</taxon>
        <taxon>Dothideomycetes</taxon>
        <taxon>Pleosporomycetidae</taxon>
        <taxon>Pleosporales</taxon>
        <taxon>Torulaceae</taxon>
        <taxon>Dendryphion</taxon>
    </lineage>
</organism>
<dbReference type="EMBL" id="JAGMWT010000008">
    <property type="protein sequence ID" value="KAH7124023.1"/>
    <property type="molecule type" value="Genomic_DNA"/>
</dbReference>
<sequence length="346" mass="38981">MTPPAPRGQTNALSLSDSTAVSYSPAGLLWGKQLKREHAHLQSRINTLEGQRQKTDTRVTAVEIAVNQLKGGPQELERLARRLSASKKCDEESQWVSNAAIRLDRFEEDLSKATKVQQRVSALEMRFDDLETANQKAALNHGEAIRQIEDLSITVQDLDQHHERSARSNDDLNTVLLELKALKSAQNEHSKKTITMQQKIDILEENFKVYCAENLESQKMLRSSGGSVPNGPAVMRRLGSSPVGFVQVLETQPINPCDNPRQTTRQVQPRLGIGKEAHAHRSKVVVLNIRKQDQDSNTRDRVSKSNTNTRSSRPKLQKRAIPRAVLIPEGHPLKRKWVRKDLSNWI</sequence>
<evidence type="ECO:0000313" key="3">
    <source>
        <dbReference type="Proteomes" id="UP000700596"/>
    </source>
</evidence>
<dbReference type="OrthoDB" id="3647228at2759"/>
<keyword evidence="3" id="KW-1185">Reference proteome</keyword>
<dbReference type="Proteomes" id="UP000700596">
    <property type="component" value="Unassembled WGS sequence"/>
</dbReference>